<evidence type="ECO:0000313" key="11">
    <source>
        <dbReference type="Proteomes" id="UP000522081"/>
    </source>
</evidence>
<evidence type="ECO:0000256" key="8">
    <source>
        <dbReference type="SAM" id="Phobius"/>
    </source>
</evidence>
<feature type="transmembrane region" description="Helical" evidence="8">
    <location>
        <begin position="57"/>
        <end position="73"/>
    </location>
</feature>
<comment type="subcellular location">
    <subcellularLocation>
        <location evidence="1">Cell membrane</location>
        <topology evidence="1">Multi-pass membrane protein</topology>
    </subcellularLocation>
</comment>
<evidence type="ECO:0000256" key="3">
    <source>
        <dbReference type="ARBA" id="ARBA00022670"/>
    </source>
</evidence>
<keyword evidence="7 8" id="KW-0472">Membrane</keyword>
<keyword evidence="11" id="KW-1185">Reference proteome</keyword>
<protein>
    <submittedName>
        <fullName evidence="10">Exosortase A</fullName>
    </submittedName>
</protein>
<feature type="transmembrane region" description="Helical" evidence="8">
    <location>
        <begin position="225"/>
        <end position="245"/>
    </location>
</feature>
<reference evidence="10 11" key="1">
    <citation type="submission" date="2020-07" db="EMBL/GenBank/DDBJ databases">
        <title>Genomic Encyclopedia of Type Strains, Phase IV (KMG-IV): sequencing the most valuable type-strain genomes for metagenomic binning, comparative biology and taxonomic classification.</title>
        <authorList>
            <person name="Goeker M."/>
        </authorList>
    </citation>
    <scope>NUCLEOTIDE SEQUENCE [LARGE SCALE GENOMIC DNA]</scope>
    <source>
        <strain evidence="10 11">DSM 29043</strain>
    </source>
</reference>
<gene>
    <name evidence="10" type="ORF">FHS75_000389</name>
</gene>
<dbReference type="InterPro" id="IPR026392">
    <property type="entry name" value="Exo/Archaeosortase_dom"/>
</dbReference>
<dbReference type="InterPro" id="IPR017540">
    <property type="entry name" value="Exosortase-1"/>
</dbReference>
<dbReference type="Proteomes" id="UP000522081">
    <property type="component" value="Unassembled WGS sequence"/>
</dbReference>
<organism evidence="10 11">
    <name type="scientific">Novosphingobium marinum</name>
    <dbReference type="NCBI Taxonomy" id="1514948"/>
    <lineage>
        <taxon>Bacteria</taxon>
        <taxon>Pseudomonadati</taxon>
        <taxon>Pseudomonadota</taxon>
        <taxon>Alphaproteobacteria</taxon>
        <taxon>Sphingomonadales</taxon>
        <taxon>Sphingomonadaceae</taxon>
        <taxon>Novosphingobium</taxon>
    </lineage>
</organism>
<evidence type="ECO:0000259" key="9">
    <source>
        <dbReference type="Pfam" id="PF11984"/>
    </source>
</evidence>
<feature type="domain" description="Methanolan biosynthesis EpsI" evidence="9">
    <location>
        <begin position="320"/>
        <end position="508"/>
    </location>
</feature>
<feature type="transmembrane region" description="Helical" evidence="8">
    <location>
        <begin position="265"/>
        <end position="286"/>
    </location>
</feature>
<evidence type="ECO:0000256" key="6">
    <source>
        <dbReference type="ARBA" id="ARBA00022989"/>
    </source>
</evidence>
<dbReference type="Pfam" id="PF09721">
    <property type="entry name" value="Exosortase_EpsH"/>
    <property type="match status" value="1"/>
</dbReference>
<feature type="transmembrane region" description="Helical" evidence="8">
    <location>
        <begin position="199"/>
        <end position="218"/>
    </location>
</feature>
<keyword evidence="4 8" id="KW-0812">Transmembrane</keyword>
<accession>A0A7Z0BSF6</accession>
<feature type="transmembrane region" description="Helical" evidence="8">
    <location>
        <begin position="85"/>
        <end position="109"/>
    </location>
</feature>
<dbReference type="Pfam" id="PF11984">
    <property type="entry name" value="DUF3485"/>
    <property type="match status" value="1"/>
</dbReference>
<dbReference type="NCBIfam" id="TIGR03109">
    <property type="entry name" value="exosort_XrtA"/>
    <property type="match status" value="1"/>
</dbReference>
<dbReference type="GO" id="GO:0005886">
    <property type="term" value="C:plasma membrane"/>
    <property type="evidence" value="ECO:0007669"/>
    <property type="project" value="UniProtKB-SubCell"/>
</dbReference>
<dbReference type="NCBIfam" id="TIGR02602">
    <property type="entry name" value="8TM_EpsH"/>
    <property type="match status" value="1"/>
</dbReference>
<name>A0A7Z0BSF6_9SPHN</name>
<dbReference type="RefSeq" id="WP_179406038.1">
    <property type="nucleotide sequence ID" value="NZ_BMGF01000001.1"/>
</dbReference>
<keyword evidence="2" id="KW-1003">Cell membrane</keyword>
<sequence length="520" mass="56606">MRLETLPDRRDIAGALSRVPDAWRAPLLQLGACWLLLIALFWSDWSDMAGQWWNSSTFNHILLVPPILGWLAWQRAPQLARLRPGGWWPGLLLCAGALAVWLLGAFSGLSIARQFGAVTLLIGSALTLLGPKVGKGLAFPLGYMLLLVPFGDELVPALQMLTADITIALVTASGIPAVIEGVFIDTPAGLFEVAEACSGVKFLIAMIAFGLLVANVCFLSWTRRVLFLVACMVVPILANGVRAWATVYAAQIFGIEAAAGFDHIVYGWVFFAIVLAIVLAASWRFFDRPIEDPMIDAQAIARSPVFDRLAGLRIRPLHAVAVLVAMVAAILLWARAADALAADLPQRIALPQVEGWTRVDYEPTVWWEPRATGADHRLLGRYRDATGREVDVFVALYASQGEGREAGGFGEGALMPESDWAWLAAGPGVEHGKSEQLLAFGRTGRLAQTHYRTGDMTTGSNVRLKLDVMADRLLLKEKPTTMLILSTEEKSGYPAGEALRSFRSAMGPLDEWMDRVAGLR</sequence>
<keyword evidence="5" id="KW-0378">Hydrolase</keyword>
<evidence type="ECO:0000256" key="2">
    <source>
        <dbReference type="ARBA" id="ARBA00022475"/>
    </source>
</evidence>
<keyword evidence="3" id="KW-0645">Protease</keyword>
<dbReference type="GO" id="GO:0006508">
    <property type="term" value="P:proteolysis"/>
    <property type="evidence" value="ECO:0007669"/>
    <property type="project" value="UniProtKB-KW"/>
</dbReference>
<evidence type="ECO:0000256" key="7">
    <source>
        <dbReference type="ARBA" id="ARBA00023136"/>
    </source>
</evidence>
<evidence type="ECO:0000313" key="10">
    <source>
        <dbReference type="EMBL" id="NYH94084.1"/>
    </source>
</evidence>
<dbReference type="NCBIfam" id="TIGR04178">
    <property type="entry name" value="exo_archaeo"/>
    <property type="match status" value="1"/>
</dbReference>
<feature type="transmembrane region" description="Helical" evidence="8">
    <location>
        <begin position="27"/>
        <end position="45"/>
    </location>
</feature>
<dbReference type="InterPro" id="IPR013426">
    <property type="entry name" value="EpsH-like"/>
</dbReference>
<keyword evidence="6 8" id="KW-1133">Transmembrane helix</keyword>
<feature type="transmembrane region" description="Helical" evidence="8">
    <location>
        <begin position="317"/>
        <end position="336"/>
    </location>
</feature>
<dbReference type="AlphaFoldDB" id="A0A7Z0BSF6"/>
<evidence type="ECO:0000256" key="5">
    <source>
        <dbReference type="ARBA" id="ARBA00022801"/>
    </source>
</evidence>
<feature type="transmembrane region" description="Helical" evidence="8">
    <location>
        <begin position="154"/>
        <end position="179"/>
    </location>
</feature>
<dbReference type="GO" id="GO:0008233">
    <property type="term" value="F:peptidase activity"/>
    <property type="evidence" value="ECO:0007669"/>
    <property type="project" value="UniProtKB-KW"/>
</dbReference>
<comment type="caution">
    <text evidence="10">The sequence shown here is derived from an EMBL/GenBank/DDBJ whole genome shotgun (WGS) entry which is preliminary data.</text>
</comment>
<dbReference type="NCBIfam" id="TIGR02914">
    <property type="entry name" value="EpsI_fam"/>
    <property type="match status" value="1"/>
</dbReference>
<dbReference type="EMBL" id="JACBZF010000001">
    <property type="protein sequence ID" value="NYH94084.1"/>
    <property type="molecule type" value="Genomic_DNA"/>
</dbReference>
<evidence type="ECO:0000256" key="4">
    <source>
        <dbReference type="ARBA" id="ARBA00022692"/>
    </source>
</evidence>
<dbReference type="InterPro" id="IPR019127">
    <property type="entry name" value="Exosortase"/>
</dbReference>
<evidence type="ECO:0000256" key="1">
    <source>
        <dbReference type="ARBA" id="ARBA00004651"/>
    </source>
</evidence>
<proteinExistence type="predicted"/>
<dbReference type="InterPro" id="IPR014263">
    <property type="entry name" value="Methanolan_biosynth_EpsI"/>
</dbReference>